<dbReference type="SMART" id="SM00855">
    <property type="entry name" value="PGAM"/>
    <property type="match status" value="1"/>
</dbReference>
<proteinExistence type="predicted"/>
<sequence length="138" mass="15708">MLIYLLRHGLTQENLEKRYQGRRDVPLCPQGLAQLHRADFAPKTVMITSLQRTRQTAEVLFPDAELVVADGLKEMDFGVFEGRNYREMEHDSQYRAWVETGCEGRCRAGKARRNSVSVSAQHFAALVDAALARGNRSW</sequence>
<accession>K1U3P1</accession>
<dbReference type="InterPro" id="IPR029033">
    <property type="entry name" value="His_PPase_superfam"/>
</dbReference>
<organism evidence="1">
    <name type="scientific">human gut metagenome</name>
    <dbReference type="NCBI Taxonomy" id="408170"/>
    <lineage>
        <taxon>unclassified sequences</taxon>
        <taxon>metagenomes</taxon>
        <taxon>organismal metagenomes</taxon>
    </lineage>
</organism>
<dbReference type="Gene3D" id="3.40.50.1240">
    <property type="entry name" value="Phosphoglycerate mutase-like"/>
    <property type="match status" value="1"/>
</dbReference>
<protein>
    <submittedName>
        <fullName evidence="1">Fructose-2,6-bisphosphatase</fullName>
    </submittedName>
</protein>
<dbReference type="Pfam" id="PF00300">
    <property type="entry name" value="His_Phos_1"/>
    <property type="match status" value="1"/>
</dbReference>
<dbReference type="AlphaFoldDB" id="K1U3P1"/>
<dbReference type="CDD" id="cd07067">
    <property type="entry name" value="HP_PGM_like"/>
    <property type="match status" value="1"/>
</dbReference>
<reference evidence="1" key="1">
    <citation type="journal article" date="2013" name="Environ. Microbiol.">
        <title>Microbiota from the distal guts of lean and obese adolescents exhibit partial functional redundancy besides clear differences in community structure.</title>
        <authorList>
            <person name="Ferrer M."/>
            <person name="Ruiz A."/>
            <person name="Lanza F."/>
            <person name="Haange S.B."/>
            <person name="Oberbach A."/>
            <person name="Till H."/>
            <person name="Bargiela R."/>
            <person name="Campoy C."/>
            <person name="Segura M.T."/>
            <person name="Richter M."/>
            <person name="von Bergen M."/>
            <person name="Seifert J."/>
            <person name="Suarez A."/>
        </authorList>
    </citation>
    <scope>NUCLEOTIDE SEQUENCE</scope>
</reference>
<dbReference type="SUPFAM" id="SSF53254">
    <property type="entry name" value="Phosphoglycerate mutase-like"/>
    <property type="match status" value="1"/>
</dbReference>
<dbReference type="EMBL" id="AJWZ01004202">
    <property type="protein sequence ID" value="EKC66096.1"/>
    <property type="molecule type" value="Genomic_DNA"/>
</dbReference>
<gene>
    <name evidence="1" type="ORF">OBE_06126</name>
</gene>
<comment type="caution">
    <text evidence="1">The sequence shown here is derived from an EMBL/GenBank/DDBJ whole genome shotgun (WGS) entry which is preliminary data.</text>
</comment>
<evidence type="ECO:0000313" key="1">
    <source>
        <dbReference type="EMBL" id="EKC66096.1"/>
    </source>
</evidence>
<dbReference type="InterPro" id="IPR013078">
    <property type="entry name" value="His_Pase_superF_clade-1"/>
</dbReference>
<name>K1U3P1_9ZZZZ</name>